<dbReference type="AlphaFoldDB" id="A0A3M7RMC4"/>
<name>A0A3M7RMC4_BRAPC</name>
<organism evidence="1 2">
    <name type="scientific">Brachionus plicatilis</name>
    <name type="common">Marine rotifer</name>
    <name type="synonym">Brachionus muelleri</name>
    <dbReference type="NCBI Taxonomy" id="10195"/>
    <lineage>
        <taxon>Eukaryota</taxon>
        <taxon>Metazoa</taxon>
        <taxon>Spiralia</taxon>
        <taxon>Gnathifera</taxon>
        <taxon>Rotifera</taxon>
        <taxon>Eurotatoria</taxon>
        <taxon>Monogononta</taxon>
        <taxon>Pseudotrocha</taxon>
        <taxon>Ploima</taxon>
        <taxon>Brachionidae</taxon>
        <taxon>Brachionus</taxon>
    </lineage>
</organism>
<evidence type="ECO:0000313" key="2">
    <source>
        <dbReference type="Proteomes" id="UP000276133"/>
    </source>
</evidence>
<evidence type="ECO:0000313" key="1">
    <source>
        <dbReference type="EMBL" id="RNA24712.1"/>
    </source>
</evidence>
<proteinExistence type="predicted"/>
<dbReference type="Proteomes" id="UP000276133">
    <property type="component" value="Unassembled WGS sequence"/>
</dbReference>
<comment type="caution">
    <text evidence="1">The sequence shown here is derived from an EMBL/GenBank/DDBJ whole genome shotgun (WGS) entry which is preliminary data.</text>
</comment>
<protein>
    <submittedName>
        <fullName evidence="1">Uncharacterized protein</fullName>
    </submittedName>
</protein>
<reference evidence="1 2" key="1">
    <citation type="journal article" date="2018" name="Sci. Rep.">
        <title>Genomic signatures of local adaptation to the degree of environmental predictability in rotifers.</title>
        <authorList>
            <person name="Franch-Gras L."/>
            <person name="Hahn C."/>
            <person name="Garcia-Roger E.M."/>
            <person name="Carmona M.J."/>
            <person name="Serra M."/>
            <person name="Gomez A."/>
        </authorList>
    </citation>
    <scope>NUCLEOTIDE SEQUENCE [LARGE SCALE GENOMIC DNA]</scope>
    <source>
        <strain evidence="1">HYR1</strain>
    </source>
</reference>
<sequence length="74" mass="9138">MKKDRKEFINWLIEFGMNKKNARKCCEIFKKTLKGAFLYNFYPKNRSFHKLSIFFSIWKILRAKAMDRKNRKKN</sequence>
<keyword evidence="2" id="KW-1185">Reference proteome</keyword>
<dbReference type="EMBL" id="REGN01003063">
    <property type="protein sequence ID" value="RNA24712.1"/>
    <property type="molecule type" value="Genomic_DNA"/>
</dbReference>
<accession>A0A3M7RMC4</accession>
<gene>
    <name evidence="1" type="ORF">BpHYR1_011262</name>
</gene>